<dbReference type="EMBL" id="JAPDDT010000002">
    <property type="protein sequence ID" value="MCW1922091.1"/>
    <property type="molecule type" value="Genomic_DNA"/>
</dbReference>
<evidence type="ECO:0000256" key="1">
    <source>
        <dbReference type="SAM" id="SignalP"/>
    </source>
</evidence>
<dbReference type="InterPro" id="IPR019837">
    <property type="entry name" value="CHP02597"/>
</dbReference>
<feature type="chain" id="PRO_5046232246" evidence="1">
    <location>
        <begin position="22"/>
        <end position="356"/>
    </location>
</feature>
<proteinExistence type="predicted"/>
<evidence type="ECO:0000313" key="2">
    <source>
        <dbReference type="EMBL" id="MCW1922091.1"/>
    </source>
</evidence>
<sequence length="356" mass="36865">MKPIIPFALLGALLAVGAVKAAETTPVGYTVTTCPSNSDTIVGLPLRVSAAAAGALTAAPSSTTGTPDLTSSTAAFPAVANTHYVKFKSGASDGKWYPITANTATTLTINLNGDTLGAVSGDTFEVIKFWTLSELFNPATATSDPLTTPHAIVASTSQLAAGRRTEVLLPNLTGVGINLAASTTYYINAGIWKKAGSGATDFGADQLWPDSYFIIRNPTAVASPTTYTIVGEVEPNKFGIALSVDPVSKQDNFIALPRPIDIALNDLGLANTAAFVDSTSQLAAGRRDELLVFDNALAARNKAASATYYRNAGIWKKAGGGATDFGTDKIPGGFGFIIRKFPSAGGTVFWSNAPTY</sequence>
<dbReference type="Proteomes" id="UP001320876">
    <property type="component" value="Unassembled WGS sequence"/>
</dbReference>
<dbReference type="RefSeq" id="WP_264486201.1">
    <property type="nucleotide sequence ID" value="NZ_JAPDDT010000002.1"/>
</dbReference>
<name>A0ABT3GEQ5_9BACT</name>
<evidence type="ECO:0000313" key="3">
    <source>
        <dbReference type="Proteomes" id="UP001320876"/>
    </source>
</evidence>
<organism evidence="2 3">
    <name type="scientific">Luteolibacter arcticus</name>
    <dbReference type="NCBI Taxonomy" id="1581411"/>
    <lineage>
        <taxon>Bacteria</taxon>
        <taxon>Pseudomonadati</taxon>
        <taxon>Verrucomicrobiota</taxon>
        <taxon>Verrucomicrobiia</taxon>
        <taxon>Verrucomicrobiales</taxon>
        <taxon>Verrucomicrobiaceae</taxon>
        <taxon>Luteolibacter</taxon>
    </lineage>
</organism>
<accession>A0ABT3GEQ5</accession>
<protein>
    <submittedName>
        <fullName evidence="2">TIGR02597 family protein</fullName>
    </submittedName>
</protein>
<feature type="signal peptide" evidence="1">
    <location>
        <begin position="1"/>
        <end position="21"/>
    </location>
</feature>
<gene>
    <name evidence="2" type="ORF">OKA05_05970</name>
</gene>
<dbReference type="NCBIfam" id="TIGR02597">
    <property type="entry name" value="TIGR02597 family protein"/>
    <property type="match status" value="1"/>
</dbReference>
<keyword evidence="1" id="KW-0732">Signal</keyword>
<keyword evidence="3" id="KW-1185">Reference proteome</keyword>
<reference evidence="2 3" key="1">
    <citation type="submission" date="2022-10" db="EMBL/GenBank/DDBJ databases">
        <title>Luteolibacter arcticus strain CCTCC AB 2014275, whole genome shotgun sequencing project.</title>
        <authorList>
            <person name="Zhao G."/>
            <person name="Shen L."/>
        </authorList>
    </citation>
    <scope>NUCLEOTIDE SEQUENCE [LARGE SCALE GENOMIC DNA]</scope>
    <source>
        <strain evidence="2 3">CCTCC AB 2014275</strain>
    </source>
</reference>
<comment type="caution">
    <text evidence="2">The sequence shown here is derived from an EMBL/GenBank/DDBJ whole genome shotgun (WGS) entry which is preliminary data.</text>
</comment>